<feature type="chain" id="PRO_5005246509" description="Polysaccharide lyase 14 domain-containing protein" evidence="2">
    <location>
        <begin position="17"/>
        <end position="483"/>
    </location>
</feature>
<feature type="signal peptide" evidence="2">
    <location>
        <begin position="1"/>
        <end position="16"/>
    </location>
</feature>
<evidence type="ECO:0000313" key="4">
    <source>
        <dbReference type="EMBL" id="KLT45832.1"/>
    </source>
</evidence>
<dbReference type="GeneID" id="28986293"/>
<evidence type="ECO:0000256" key="2">
    <source>
        <dbReference type="SAM" id="SignalP"/>
    </source>
</evidence>
<dbReference type="Pfam" id="PF21294">
    <property type="entry name" value="Polysacc_lyase_14"/>
    <property type="match status" value="1"/>
</dbReference>
<feature type="compositionally biased region" description="Basic residues" evidence="1">
    <location>
        <begin position="63"/>
        <end position="80"/>
    </location>
</feature>
<feature type="compositionally biased region" description="Low complexity" evidence="1">
    <location>
        <begin position="104"/>
        <end position="221"/>
    </location>
</feature>
<sequence>MRLSLVPLLLAAATSALPTRIDTGVDRRHVPHAPPVPRNEHIALAAEHAQARRAGSGLAHGSAFRKVRRSKTKRARKCRPRTSSSSTTTPAPTGGEWSQTWSKPDNNSTSGGSPSSWWDGPPVDGGSSDWSSSATTTTSAETGRPSHSSSEYSPSQSSSSSPSTSAGESSPSWSPSPSASSSPSDSWTSQTPSASASGSEAQSTTSSSAAPQASQGGQSSSELDHMLFPNGRGTAFWTTSSGGLSFEEALLPLQFGSLPNVARAPDGSLAFEQVYPGGQHGEGYSFYCGGQKNGVNVEGAKEITFAYSVFFKEGFAWTKGGKLPGIYGGTSLESAKSCSGGRSEGRDDCFSARLMWRANGDGELYNYFPPDAQNDYCNFPPKSVCNKNFGDSIGRGAFQFKAGQWNTVSQRLKLNDPGQKNGEQELFVNGQSVIRLNNVMITSNPAAKLYGIMAQTFFGGGSSDFDPPSDQTAWFKDWSLSMS</sequence>
<dbReference type="RefSeq" id="XP_018282323.1">
    <property type="nucleotide sequence ID" value="XM_018425690.1"/>
</dbReference>
<feature type="domain" description="Polysaccharide lyase 14" evidence="3">
    <location>
        <begin position="277"/>
        <end position="477"/>
    </location>
</feature>
<dbReference type="SMR" id="A0A0J0XXP0"/>
<gene>
    <name evidence="4" type="ORF">CC85DRAFT_306380</name>
</gene>
<evidence type="ECO:0000259" key="3">
    <source>
        <dbReference type="Pfam" id="PF21294"/>
    </source>
</evidence>
<organism evidence="4 5">
    <name type="scientific">Cutaneotrichosporon oleaginosum</name>
    <dbReference type="NCBI Taxonomy" id="879819"/>
    <lineage>
        <taxon>Eukaryota</taxon>
        <taxon>Fungi</taxon>
        <taxon>Dikarya</taxon>
        <taxon>Basidiomycota</taxon>
        <taxon>Agaricomycotina</taxon>
        <taxon>Tremellomycetes</taxon>
        <taxon>Trichosporonales</taxon>
        <taxon>Trichosporonaceae</taxon>
        <taxon>Cutaneotrichosporon</taxon>
    </lineage>
</organism>
<proteinExistence type="predicted"/>
<dbReference type="STRING" id="879819.A0A0J0XXP0"/>
<accession>A0A0J0XXP0</accession>
<dbReference type="EMBL" id="KQ087179">
    <property type="protein sequence ID" value="KLT45832.1"/>
    <property type="molecule type" value="Genomic_DNA"/>
</dbReference>
<dbReference type="PANTHER" id="PTHR40124:SF1">
    <property type="entry name" value="DISAGGREGATASE RELATED REPEAT PROTEIN"/>
    <property type="match status" value="1"/>
</dbReference>
<evidence type="ECO:0000256" key="1">
    <source>
        <dbReference type="SAM" id="MobiDB-lite"/>
    </source>
</evidence>
<protein>
    <recommendedName>
        <fullName evidence="3">Polysaccharide lyase 14 domain-containing protein</fullName>
    </recommendedName>
</protein>
<dbReference type="Gene3D" id="2.60.120.200">
    <property type="match status" value="1"/>
</dbReference>
<dbReference type="AlphaFoldDB" id="A0A0J0XXP0"/>
<dbReference type="Proteomes" id="UP000053611">
    <property type="component" value="Unassembled WGS sequence"/>
</dbReference>
<feature type="region of interest" description="Disordered" evidence="1">
    <location>
        <begin position="50"/>
        <end position="227"/>
    </location>
</feature>
<dbReference type="InterPro" id="IPR048958">
    <property type="entry name" value="Polysacc_lyase_14"/>
</dbReference>
<reference evidence="4 5" key="1">
    <citation type="submission" date="2015-03" db="EMBL/GenBank/DDBJ databases">
        <title>Genomics and transcriptomics of the oil-accumulating basidiomycete yeast T. oleaginosus allow insights into substrate utilization and the diverse evolutionary trajectories of mating systems in fungi.</title>
        <authorList>
            <consortium name="DOE Joint Genome Institute"/>
            <person name="Kourist R."/>
            <person name="Kracht O."/>
            <person name="Bracharz F."/>
            <person name="Lipzen A."/>
            <person name="Nolan M."/>
            <person name="Ohm R."/>
            <person name="Grigoriev I."/>
            <person name="Sun S."/>
            <person name="Heitman J."/>
            <person name="Bruck T."/>
            <person name="Nowrousian M."/>
        </authorList>
    </citation>
    <scope>NUCLEOTIDE SEQUENCE [LARGE SCALE GENOMIC DNA]</scope>
    <source>
        <strain evidence="4 5">IBC0246</strain>
    </source>
</reference>
<dbReference type="OrthoDB" id="3337916at2759"/>
<evidence type="ECO:0000313" key="5">
    <source>
        <dbReference type="Proteomes" id="UP000053611"/>
    </source>
</evidence>
<keyword evidence="5" id="KW-1185">Reference proteome</keyword>
<dbReference type="PANTHER" id="PTHR40124">
    <property type="match status" value="1"/>
</dbReference>
<keyword evidence="2" id="KW-0732">Signal</keyword>
<name>A0A0J0XXP0_9TREE</name>